<sequence>MAYGKDTSTSATEIEEIRKFLKSNCIAVRPGAYLVDSVPWLKYIPWYGLQLKREGEMRRLIYTNDLNRVKEQLKINADIGPSFARYMLENEDAYGLTKTEITCLAGDLVDTTAMVICTVLMAAARFPEEQAKVQTELDAVLGSHRAPTFADENSLPHLYAFISETLRWRLLAPHGAHLHCWSVSEVHNVHPGIPHRTTKEVIWENYCIPAGTTVLGNHLAISRDPEVFPEPDEFKPDHWVNDPRDDLKKFTFSFGRHICPALHVANSSIFINSALVLWALRLALDPAKPLHDMTLMAGMPPVEEPCVVEFKTRISEAALRRIMKIYPEVA</sequence>
<evidence type="ECO:0000256" key="4">
    <source>
        <dbReference type="ARBA" id="ARBA00022617"/>
    </source>
</evidence>
<dbReference type="STRING" id="1314800.A0A1B7MKJ9"/>
<dbReference type="Pfam" id="PF00067">
    <property type="entry name" value="p450"/>
    <property type="match status" value="2"/>
</dbReference>
<comment type="similarity">
    <text evidence="3">Belongs to the cytochrome P450 family.</text>
</comment>
<dbReference type="GO" id="GO:0016705">
    <property type="term" value="F:oxidoreductase activity, acting on paired donors, with incorporation or reduction of molecular oxygen"/>
    <property type="evidence" value="ECO:0007669"/>
    <property type="project" value="InterPro"/>
</dbReference>
<dbReference type="OrthoDB" id="2789670at2759"/>
<comment type="cofactor">
    <cofactor evidence="1 9">
        <name>heme</name>
        <dbReference type="ChEBI" id="CHEBI:30413"/>
    </cofactor>
</comment>
<organism evidence="10 11">
    <name type="scientific">Rhizopogon vinicolor AM-OR11-026</name>
    <dbReference type="NCBI Taxonomy" id="1314800"/>
    <lineage>
        <taxon>Eukaryota</taxon>
        <taxon>Fungi</taxon>
        <taxon>Dikarya</taxon>
        <taxon>Basidiomycota</taxon>
        <taxon>Agaricomycotina</taxon>
        <taxon>Agaricomycetes</taxon>
        <taxon>Agaricomycetidae</taxon>
        <taxon>Boletales</taxon>
        <taxon>Suillineae</taxon>
        <taxon>Rhizopogonaceae</taxon>
        <taxon>Rhizopogon</taxon>
    </lineage>
</organism>
<dbReference type="Proteomes" id="UP000092154">
    <property type="component" value="Unassembled WGS sequence"/>
</dbReference>
<keyword evidence="11" id="KW-1185">Reference proteome</keyword>
<dbReference type="InterPro" id="IPR001128">
    <property type="entry name" value="Cyt_P450"/>
</dbReference>
<accession>A0A1B7MKJ9</accession>
<proteinExistence type="inferred from homology"/>
<dbReference type="PANTHER" id="PTHR46300:SF1">
    <property type="entry name" value="P450, PUTATIVE (EUROFUNG)-RELATED"/>
    <property type="match status" value="1"/>
</dbReference>
<evidence type="ECO:0000313" key="11">
    <source>
        <dbReference type="Proteomes" id="UP000092154"/>
    </source>
</evidence>
<evidence type="ECO:0000256" key="7">
    <source>
        <dbReference type="ARBA" id="ARBA00023004"/>
    </source>
</evidence>
<reference evidence="10 11" key="1">
    <citation type="submission" date="2016-06" db="EMBL/GenBank/DDBJ databases">
        <title>Comparative genomics of the ectomycorrhizal sister species Rhizopogon vinicolor and Rhizopogon vesiculosus (Basidiomycota: Boletales) reveals a divergence of the mating type B locus.</title>
        <authorList>
            <consortium name="DOE Joint Genome Institute"/>
            <person name="Mujic A.B."/>
            <person name="Kuo A."/>
            <person name="Tritt A."/>
            <person name="Lipzen A."/>
            <person name="Chen C."/>
            <person name="Johnson J."/>
            <person name="Sharma A."/>
            <person name="Barry K."/>
            <person name="Grigoriev I.V."/>
            <person name="Spatafora J.W."/>
        </authorList>
    </citation>
    <scope>NUCLEOTIDE SEQUENCE [LARGE SCALE GENOMIC DNA]</scope>
    <source>
        <strain evidence="10 11">AM-OR11-026</strain>
    </source>
</reference>
<keyword evidence="7 9" id="KW-0408">Iron</keyword>
<keyword evidence="5 9" id="KW-0479">Metal-binding</keyword>
<dbReference type="InterPro" id="IPR036396">
    <property type="entry name" value="Cyt_P450_sf"/>
</dbReference>
<evidence type="ECO:0000256" key="8">
    <source>
        <dbReference type="ARBA" id="ARBA00023033"/>
    </source>
</evidence>
<evidence type="ECO:0000313" key="10">
    <source>
        <dbReference type="EMBL" id="OAX33122.1"/>
    </source>
</evidence>
<dbReference type="InParanoid" id="A0A1B7MKJ9"/>
<evidence type="ECO:0000256" key="2">
    <source>
        <dbReference type="ARBA" id="ARBA00005179"/>
    </source>
</evidence>
<dbReference type="PRINTS" id="PR00463">
    <property type="entry name" value="EP450I"/>
</dbReference>
<keyword evidence="8" id="KW-0503">Monooxygenase</keyword>
<evidence type="ECO:0000256" key="9">
    <source>
        <dbReference type="PIRSR" id="PIRSR602401-1"/>
    </source>
</evidence>
<keyword evidence="6" id="KW-0560">Oxidoreductase</keyword>
<protein>
    <submittedName>
        <fullName evidence="10">Cytochrome P450</fullName>
    </submittedName>
</protein>
<keyword evidence="4 9" id="KW-0349">Heme</keyword>
<dbReference type="GO" id="GO:0005506">
    <property type="term" value="F:iron ion binding"/>
    <property type="evidence" value="ECO:0007669"/>
    <property type="project" value="InterPro"/>
</dbReference>
<evidence type="ECO:0000256" key="3">
    <source>
        <dbReference type="ARBA" id="ARBA00010617"/>
    </source>
</evidence>
<dbReference type="PANTHER" id="PTHR46300">
    <property type="entry name" value="P450, PUTATIVE (EUROFUNG)-RELATED-RELATED"/>
    <property type="match status" value="1"/>
</dbReference>
<gene>
    <name evidence="10" type="ORF">K503DRAFT_804635</name>
</gene>
<dbReference type="AlphaFoldDB" id="A0A1B7MKJ9"/>
<evidence type="ECO:0000256" key="5">
    <source>
        <dbReference type="ARBA" id="ARBA00022723"/>
    </source>
</evidence>
<evidence type="ECO:0000256" key="6">
    <source>
        <dbReference type="ARBA" id="ARBA00023002"/>
    </source>
</evidence>
<dbReference type="EMBL" id="KV448834">
    <property type="protein sequence ID" value="OAX33122.1"/>
    <property type="molecule type" value="Genomic_DNA"/>
</dbReference>
<comment type="pathway">
    <text evidence="2">Secondary metabolite biosynthesis.</text>
</comment>
<dbReference type="Gene3D" id="1.10.630.10">
    <property type="entry name" value="Cytochrome P450"/>
    <property type="match status" value="1"/>
</dbReference>
<dbReference type="SUPFAM" id="SSF48264">
    <property type="entry name" value="Cytochrome P450"/>
    <property type="match status" value="1"/>
</dbReference>
<name>A0A1B7MKJ9_9AGAM</name>
<evidence type="ECO:0000256" key="1">
    <source>
        <dbReference type="ARBA" id="ARBA00001971"/>
    </source>
</evidence>
<feature type="binding site" description="axial binding residue" evidence="9">
    <location>
        <position position="259"/>
    </location>
    <ligand>
        <name>heme</name>
        <dbReference type="ChEBI" id="CHEBI:30413"/>
    </ligand>
    <ligandPart>
        <name>Fe</name>
        <dbReference type="ChEBI" id="CHEBI:18248"/>
    </ligandPart>
</feature>
<dbReference type="GO" id="GO:0004497">
    <property type="term" value="F:monooxygenase activity"/>
    <property type="evidence" value="ECO:0007669"/>
    <property type="project" value="UniProtKB-KW"/>
</dbReference>
<dbReference type="InterPro" id="IPR002401">
    <property type="entry name" value="Cyt_P450_E_grp-I"/>
</dbReference>
<dbReference type="GO" id="GO:0020037">
    <property type="term" value="F:heme binding"/>
    <property type="evidence" value="ECO:0007669"/>
    <property type="project" value="InterPro"/>
</dbReference>
<dbReference type="InterPro" id="IPR050364">
    <property type="entry name" value="Cytochrome_P450_fung"/>
</dbReference>